<gene>
    <name evidence="1" type="ORF">JTE90_020424</name>
</gene>
<name>A0AAV6UE62_9ARAC</name>
<organism evidence="1 2">
    <name type="scientific">Oedothorax gibbosus</name>
    <dbReference type="NCBI Taxonomy" id="931172"/>
    <lineage>
        <taxon>Eukaryota</taxon>
        <taxon>Metazoa</taxon>
        <taxon>Ecdysozoa</taxon>
        <taxon>Arthropoda</taxon>
        <taxon>Chelicerata</taxon>
        <taxon>Arachnida</taxon>
        <taxon>Araneae</taxon>
        <taxon>Araneomorphae</taxon>
        <taxon>Entelegynae</taxon>
        <taxon>Araneoidea</taxon>
        <taxon>Linyphiidae</taxon>
        <taxon>Erigoninae</taxon>
        <taxon>Oedothorax</taxon>
    </lineage>
</organism>
<dbReference type="Proteomes" id="UP000827092">
    <property type="component" value="Unassembled WGS sequence"/>
</dbReference>
<sequence length="243" mass="27709">MIILLTLITATSAYPPDLSYFRTGKTLPPYGIPVVSPPAEKEVEIEEIIKKLSLDKSWPFDKEIELEKESGYGKELEYGKELGYGKELEYGKLLGLGKFGLGELESGKELEFSKELASLSKIAGFEKTLGLEKSYFQRSNPFPWALYEKYFGLSRRLTFEQAMLFELYKQYGYYGLWVAKELKRRFSIAKELGLIGREIAFQEAISLGLFRGIGLEKIFEAVNRAIGAEKTFESDSQLSFFKF</sequence>
<protein>
    <submittedName>
        <fullName evidence="1">Uncharacterized protein</fullName>
    </submittedName>
</protein>
<keyword evidence="2" id="KW-1185">Reference proteome</keyword>
<accession>A0AAV6UE62</accession>
<proteinExistence type="predicted"/>
<evidence type="ECO:0000313" key="1">
    <source>
        <dbReference type="EMBL" id="KAG8182509.1"/>
    </source>
</evidence>
<evidence type="ECO:0000313" key="2">
    <source>
        <dbReference type="Proteomes" id="UP000827092"/>
    </source>
</evidence>
<dbReference type="EMBL" id="JAFNEN010000461">
    <property type="protein sequence ID" value="KAG8182509.1"/>
    <property type="molecule type" value="Genomic_DNA"/>
</dbReference>
<comment type="caution">
    <text evidence="1">The sequence shown here is derived from an EMBL/GenBank/DDBJ whole genome shotgun (WGS) entry which is preliminary data.</text>
</comment>
<dbReference type="AlphaFoldDB" id="A0AAV6UE62"/>
<reference evidence="1 2" key="1">
    <citation type="journal article" date="2022" name="Nat. Ecol. Evol.">
        <title>A masculinizing supergene underlies an exaggerated male reproductive morph in a spider.</title>
        <authorList>
            <person name="Hendrickx F."/>
            <person name="De Corte Z."/>
            <person name="Sonet G."/>
            <person name="Van Belleghem S.M."/>
            <person name="Kostlbacher S."/>
            <person name="Vangestel C."/>
        </authorList>
    </citation>
    <scope>NUCLEOTIDE SEQUENCE [LARGE SCALE GENOMIC DNA]</scope>
    <source>
        <strain evidence="1">W744_W776</strain>
    </source>
</reference>